<evidence type="ECO:0000313" key="4">
    <source>
        <dbReference type="Proteomes" id="UP000654075"/>
    </source>
</evidence>
<keyword evidence="2" id="KW-0812">Transmembrane</keyword>
<dbReference type="Proteomes" id="UP000654075">
    <property type="component" value="Unassembled WGS sequence"/>
</dbReference>
<keyword evidence="4" id="KW-1185">Reference proteome</keyword>
<feature type="region of interest" description="Disordered" evidence="1">
    <location>
        <begin position="247"/>
        <end position="270"/>
    </location>
</feature>
<feature type="non-terminal residue" evidence="3">
    <location>
        <position position="1"/>
    </location>
</feature>
<feature type="transmembrane region" description="Helical" evidence="2">
    <location>
        <begin position="31"/>
        <end position="59"/>
    </location>
</feature>
<organism evidence="3 4">
    <name type="scientific">Polarella glacialis</name>
    <name type="common">Dinoflagellate</name>
    <dbReference type="NCBI Taxonomy" id="89957"/>
    <lineage>
        <taxon>Eukaryota</taxon>
        <taxon>Sar</taxon>
        <taxon>Alveolata</taxon>
        <taxon>Dinophyceae</taxon>
        <taxon>Suessiales</taxon>
        <taxon>Suessiaceae</taxon>
        <taxon>Polarella</taxon>
    </lineage>
</organism>
<keyword evidence="2" id="KW-0472">Membrane</keyword>
<keyword evidence="2" id="KW-1133">Transmembrane helix</keyword>
<evidence type="ECO:0000256" key="1">
    <source>
        <dbReference type="SAM" id="MobiDB-lite"/>
    </source>
</evidence>
<evidence type="ECO:0000313" key="3">
    <source>
        <dbReference type="EMBL" id="CAE8602619.1"/>
    </source>
</evidence>
<evidence type="ECO:0000256" key="2">
    <source>
        <dbReference type="SAM" id="Phobius"/>
    </source>
</evidence>
<sequence length="410" mass="45267">MSMLSLLCWQLPGFGDRSYQIAGMCVTSVGRVIFCLLTDSLSLVVFWNAAFLAFTFVYVQFADAYRAGDCGSYAQDFPIMRWECCLLIVIVSVFWYMSASLRFHVRKQVTAMISNNELVATRTILSTICDAIVELDSDLMIAEEAPGLAALLLHGGGRSLKGTQLGTLLATEEDHERFLAHLRREVTGTSLATVFHVQMRDSIGNRLSLESFHVSYVGLDAKCWHLIGLREHGDACQKGDAGLPGVASPIGEANNSYDSNDSAQSYESQQQQQAAAPDLVVFDPLTLEVLGAARNSEQLALGASRNSEQLASIDWFSKKVFTEFLPQSERQAFLKMFTDLSNEILNSYNGYPISVDVDVIFEVPTSTLSGTTKLHCRCRLLFQTKDDCKTTGIAVSLGDRHSDENQILVY</sequence>
<name>A0A813ESF1_POLGL</name>
<comment type="caution">
    <text evidence="3">The sequence shown here is derived from an EMBL/GenBank/DDBJ whole genome shotgun (WGS) entry which is preliminary data.</text>
</comment>
<feature type="transmembrane region" description="Helical" evidence="2">
    <location>
        <begin position="79"/>
        <end position="97"/>
    </location>
</feature>
<gene>
    <name evidence="3" type="ORF">PGLA1383_LOCUS20859</name>
</gene>
<proteinExistence type="predicted"/>
<dbReference type="EMBL" id="CAJNNV010014454">
    <property type="protein sequence ID" value="CAE8602619.1"/>
    <property type="molecule type" value="Genomic_DNA"/>
</dbReference>
<accession>A0A813ESF1</accession>
<reference evidence="3" key="1">
    <citation type="submission" date="2021-02" db="EMBL/GenBank/DDBJ databases">
        <authorList>
            <person name="Dougan E. K."/>
            <person name="Rhodes N."/>
            <person name="Thang M."/>
            <person name="Chan C."/>
        </authorList>
    </citation>
    <scope>NUCLEOTIDE SEQUENCE</scope>
</reference>
<dbReference type="AlphaFoldDB" id="A0A813ESF1"/>
<protein>
    <submittedName>
        <fullName evidence="3">Uncharacterized protein</fullName>
    </submittedName>
</protein>